<keyword evidence="2" id="KW-1185">Reference proteome</keyword>
<reference evidence="2" key="1">
    <citation type="journal article" date="2012" name="MBio">
        <title>Comparative genome analysis of Trichophyton rubrum and related dermatophytes reveals candidate genes involved in infection.</title>
        <authorList>
            <person name="Martinez D.A."/>
            <person name="Oliver B.G."/>
            <person name="Graeser Y."/>
            <person name="Goldberg J.M."/>
            <person name="Li W."/>
            <person name="Martinez-Rossi N.M."/>
            <person name="Monod M."/>
            <person name="Shelest E."/>
            <person name="Barton R.C."/>
            <person name="Birch E."/>
            <person name="Brakhage A.A."/>
            <person name="Chen Z."/>
            <person name="Gurr S.J."/>
            <person name="Heiman D."/>
            <person name="Heitman J."/>
            <person name="Kosti I."/>
            <person name="Rossi A."/>
            <person name="Saif S."/>
            <person name="Samalova M."/>
            <person name="Saunders C.W."/>
            <person name="Shea T."/>
            <person name="Summerbell R.C."/>
            <person name="Xu J."/>
            <person name="Young S."/>
            <person name="Zeng Q."/>
            <person name="Birren B.W."/>
            <person name="Cuomo C.A."/>
            <person name="White T.C."/>
        </authorList>
    </citation>
    <scope>NUCLEOTIDE SEQUENCE [LARGE SCALE GENOMIC DNA]</scope>
    <source>
        <strain evidence="2">CBS 112818</strain>
    </source>
</reference>
<accession>F2S9W0</accession>
<organism evidence="1 2">
    <name type="scientific">Trichophyton tonsurans (strain CBS 112818)</name>
    <name type="common">Scalp ringworm fungus</name>
    <dbReference type="NCBI Taxonomy" id="647933"/>
    <lineage>
        <taxon>Eukaryota</taxon>
        <taxon>Fungi</taxon>
        <taxon>Dikarya</taxon>
        <taxon>Ascomycota</taxon>
        <taxon>Pezizomycotina</taxon>
        <taxon>Eurotiomycetes</taxon>
        <taxon>Eurotiomycetidae</taxon>
        <taxon>Onygenales</taxon>
        <taxon>Arthrodermataceae</taxon>
        <taxon>Trichophyton</taxon>
    </lineage>
</organism>
<evidence type="ECO:0000313" key="2">
    <source>
        <dbReference type="Proteomes" id="UP000009172"/>
    </source>
</evidence>
<name>F2S9W0_TRIT1</name>
<evidence type="ECO:0000313" key="1">
    <source>
        <dbReference type="EMBL" id="EGE00360.1"/>
    </source>
</evidence>
<proteinExistence type="predicted"/>
<dbReference type="EMBL" id="GG698537">
    <property type="protein sequence ID" value="EGE00360.1"/>
    <property type="molecule type" value="Genomic_DNA"/>
</dbReference>
<protein>
    <submittedName>
        <fullName evidence="1">Uncharacterized protein</fullName>
    </submittedName>
</protein>
<sequence length="80" mass="8795">MVKAYICNGCTEQQSSRKEVYHEHFTSTCEETAQFGLNRGKHSEQYSRFTAAGRLTGGGGGDVSQDILSIILHVFLKATP</sequence>
<dbReference type="AlphaFoldDB" id="F2S9W0"/>
<gene>
    <name evidence="1" type="ORF">TESG_08646</name>
</gene>
<dbReference type="HOGENOM" id="CLU_177974_0_0_1"/>
<dbReference type="Proteomes" id="UP000009172">
    <property type="component" value="Unassembled WGS sequence"/>
</dbReference>